<evidence type="ECO:0000256" key="1">
    <source>
        <dbReference type="SAM" id="MobiDB-lite"/>
    </source>
</evidence>
<dbReference type="GeneID" id="78250364"/>
<dbReference type="PATRIC" id="fig|1348662.3.peg.1601"/>
<dbReference type="EMBL" id="CP006365">
    <property type="protein sequence ID" value="AGU15736.1"/>
    <property type="molecule type" value="Genomic_DNA"/>
</dbReference>
<dbReference type="STRING" id="1348662.CARG_08095"/>
<feature type="region of interest" description="Disordered" evidence="1">
    <location>
        <begin position="226"/>
        <end position="297"/>
    </location>
</feature>
<dbReference type="AlphaFoldDB" id="U3GZ84"/>
<dbReference type="Proteomes" id="UP000016943">
    <property type="component" value="Chromosome"/>
</dbReference>
<protein>
    <submittedName>
        <fullName evidence="2">Uncharacterized protein</fullName>
    </submittedName>
</protein>
<gene>
    <name evidence="2" type="ORF">CARG_08095</name>
</gene>
<evidence type="ECO:0000313" key="3">
    <source>
        <dbReference type="Proteomes" id="UP000016943"/>
    </source>
</evidence>
<dbReference type="KEGG" id="caz:CARG_08095"/>
<reference evidence="2 3" key="1">
    <citation type="journal article" date="2013" name="Genome Announc.">
        <title>Whole-Genome Sequence of the Clinical Strain Corynebacterium argentoratense DSM 44202, Isolated from a Human Throat Specimen.</title>
        <authorList>
            <person name="Bomholt C."/>
            <person name="Glaub A."/>
            <person name="Gravermann K."/>
            <person name="Albersmeier A."/>
            <person name="Brinkrolf K."/>
            <person name="Ruckert C."/>
            <person name="Tauch A."/>
        </authorList>
    </citation>
    <scope>NUCLEOTIDE SEQUENCE [LARGE SCALE GENOMIC DNA]</scope>
    <source>
        <strain evidence="2">DSM 44202</strain>
    </source>
</reference>
<evidence type="ECO:0000313" key="2">
    <source>
        <dbReference type="EMBL" id="AGU15736.1"/>
    </source>
</evidence>
<dbReference type="RefSeq" id="WP_021012126.1">
    <property type="nucleotide sequence ID" value="NC_022198.1"/>
</dbReference>
<name>U3GZ84_9CORY</name>
<dbReference type="HOGENOM" id="CLU_503189_0_0_11"/>
<feature type="compositionally biased region" description="Acidic residues" evidence="1">
    <location>
        <begin position="366"/>
        <end position="382"/>
    </location>
</feature>
<feature type="compositionally biased region" description="Low complexity" evidence="1">
    <location>
        <begin position="262"/>
        <end position="287"/>
    </location>
</feature>
<feature type="region of interest" description="Disordered" evidence="1">
    <location>
        <begin position="318"/>
        <end position="387"/>
    </location>
</feature>
<accession>U3GZ84</accession>
<organism evidence="2 3">
    <name type="scientific">Corynebacterium argentoratense DSM 44202</name>
    <dbReference type="NCBI Taxonomy" id="1348662"/>
    <lineage>
        <taxon>Bacteria</taxon>
        <taxon>Bacillati</taxon>
        <taxon>Actinomycetota</taxon>
        <taxon>Actinomycetes</taxon>
        <taxon>Mycobacteriales</taxon>
        <taxon>Corynebacteriaceae</taxon>
        <taxon>Corynebacterium</taxon>
    </lineage>
</organism>
<proteinExistence type="predicted"/>
<keyword evidence="3" id="KW-1185">Reference proteome</keyword>
<sequence>MTSYPAVRDYAASVDALHAGSRGLYRGPAVGAAEISERFASTAGLDTNALRASGRSTRGSADMSTTKYLWPLLRPIVQIAGRELIAQGVGGIVGMVLKGLSDADEVEKDSNDAGNTIDAIEADMDAQTAFIARQLKNLIDGVVAKLSVIDPVKHPAVVAQVVEIGAGLIDQAASILLGAASDRDTALHELLEALTAKVEAIASCEQRCPAVLETDDPAVQEVTTQPAGACNTPQPVGGGSASGGGVAGGSGGGTGGGGSTPVGGAPVAPAAAGAQQAPPAQSAGQATMDSAPSGQCACAGAQHSPPCACGDMAEEQRKQSERTGLRTPVQTSAAHCDTDDTCDPKPGTPTVDAHDEDQDSARDTDEGADEGANDGQSDDSGDGDSTGAQGGLLARIFGVDFKLGDLLHKVVGTGGIGMLIAGIGQLVQYAIAHGGELVSHIQQGIGHVVNQVNQTLEAWGIGPHAAPAVAAAEPIQAPAAEHSGVDICPSAPADSAPQPVAQNVTAQATQEPVYDYPKEKTAAAQAAPAVKGIVRTGGQWT</sequence>
<feature type="compositionally biased region" description="Gly residues" evidence="1">
    <location>
        <begin position="236"/>
        <end position="261"/>
    </location>
</feature>